<dbReference type="EC" id="2.1.1.297" evidence="1"/>
<sequence length="230" mass="25951">MMNAYRSSNEYIFLNELILRTNIEQPIDIWDLTLKISKAAFMPRLDTVCLIEQALILLPNNKLNVLDLGTGSGTIVLRLVYERTSWISIGTDLSLTALTIANYNAYSLGLKELKAVNYIYSSWFRSLYLKRYGLIISNPPYISIKDLHLNKGSLPIEPTISLASSNNGLQSLFNICLSSVFFLTYGGWLLLEHGYNQGSIVRAFILSLSFKGVHSIKDYSNERITIGRLL</sequence>
<evidence type="ECO:0000256" key="5">
    <source>
        <dbReference type="ARBA" id="ARBA00048391"/>
    </source>
</evidence>
<dbReference type="PROSITE" id="PS00092">
    <property type="entry name" value="N6_MTASE"/>
    <property type="match status" value="1"/>
</dbReference>
<dbReference type="Gene3D" id="3.40.50.150">
    <property type="entry name" value="Vaccinia Virus protein VP39"/>
    <property type="match status" value="1"/>
</dbReference>
<organism evidence="7 9">
    <name type="scientific">Candidatus Tremblayella phenacoccinincola</name>
    <dbReference type="NCBI Taxonomy" id="1010676"/>
    <lineage>
        <taxon>Bacteria</taxon>
        <taxon>Pseudomonadati</taxon>
        <taxon>Pseudomonadota</taxon>
        <taxon>Betaproteobacteria</taxon>
        <taxon>Candidatus Tremblayella</taxon>
    </lineage>
</organism>
<dbReference type="AlphaFoldDB" id="A0A2G0V6Z2"/>
<gene>
    <name evidence="7" type="primary">prmC_B</name>
    <name evidence="8" type="synonym">prmC_A</name>
    <name evidence="8" type="ORF">TPPER_00098</name>
    <name evidence="7" type="ORF">TPPER_00180</name>
</gene>
<evidence type="ECO:0000313" key="7">
    <source>
        <dbReference type="EMBL" id="PHN16233.1"/>
    </source>
</evidence>
<accession>A0A2G0V6Z2</accession>
<dbReference type="InterPro" id="IPR050320">
    <property type="entry name" value="N5-glutamine_MTase"/>
</dbReference>
<dbReference type="GO" id="GO:0003676">
    <property type="term" value="F:nucleic acid binding"/>
    <property type="evidence" value="ECO:0007669"/>
    <property type="project" value="InterPro"/>
</dbReference>
<dbReference type="SUPFAM" id="SSF53335">
    <property type="entry name" value="S-adenosyl-L-methionine-dependent methyltransferases"/>
    <property type="match status" value="1"/>
</dbReference>
<dbReference type="GO" id="GO:0102559">
    <property type="term" value="F:peptide chain release factor N(5)-glutamine methyltransferase activity"/>
    <property type="evidence" value="ECO:0007669"/>
    <property type="project" value="UniProtKB-EC"/>
</dbReference>
<comment type="caution">
    <text evidence="7">The sequence shown here is derived from an EMBL/GenBank/DDBJ whole genome shotgun (WGS) entry which is preliminary data.</text>
</comment>
<dbReference type="InterPro" id="IPR029063">
    <property type="entry name" value="SAM-dependent_MTases_sf"/>
</dbReference>
<proteinExistence type="predicted"/>
<dbReference type="EMBL" id="MKGN01000018">
    <property type="protein sequence ID" value="PHN16233.1"/>
    <property type="molecule type" value="Genomic_DNA"/>
</dbReference>
<evidence type="ECO:0000256" key="4">
    <source>
        <dbReference type="ARBA" id="ARBA00022691"/>
    </source>
</evidence>
<dbReference type="GO" id="GO:0032259">
    <property type="term" value="P:methylation"/>
    <property type="evidence" value="ECO:0007669"/>
    <property type="project" value="UniProtKB-KW"/>
</dbReference>
<dbReference type="Proteomes" id="UP000222818">
    <property type="component" value="Unassembled WGS sequence"/>
</dbReference>
<evidence type="ECO:0000259" key="6">
    <source>
        <dbReference type="Pfam" id="PF05175"/>
    </source>
</evidence>
<dbReference type="InterPro" id="IPR004556">
    <property type="entry name" value="HemK-like"/>
</dbReference>
<keyword evidence="4" id="KW-0949">S-adenosyl-L-methionine</keyword>
<reference evidence="7 9" key="1">
    <citation type="journal article" date="2017" name="ISME J.">
        <title>Tremblaya phenacola PPER: an evolutionary beta-gammaproteobacterium collage.</title>
        <authorList>
            <person name="Gil R."/>
            <person name="Vargas-Chavez C."/>
            <person name="Lopez-Madrigal S."/>
            <person name="Santos-Garcia D."/>
            <person name="Latorre A."/>
            <person name="Moya A."/>
        </authorList>
    </citation>
    <scope>NUCLEOTIDE SEQUENCE [LARGE SCALE GENOMIC DNA]</scope>
    <source>
        <strain evidence="7 9">PPER</strain>
    </source>
</reference>
<evidence type="ECO:0000313" key="8">
    <source>
        <dbReference type="EMBL" id="PHN16296.1"/>
    </source>
</evidence>
<keyword evidence="9" id="KW-1185">Reference proteome</keyword>
<evidence type="ECO:0000256" key="3">
    <source>
        <dbReference type="ARBA" id="ARBA00022679"/>
    </source>
</evidence>
<feature type="domain" description="Methyltransferase small" evidence="6">
    <location>
        <begin position="58"/>
        <end position="146"/>
    </location>
</feature>
<dbReference type="InterPro" id="IPR007848">
    <property type="entry name" value="Small_mtfrase_dom"/>
</dbReference>
<protein>
    <recommendedName>
        <fullName evidence="1">peptide chain release factor N(5)-glutamine methyltransferase</fullName>
        <ecNumber evidence="1">2.1.1.297</ecNumber>
    </recommendedName>
</protein>
<evidence type="ECO:0000256" key="1">
    <source>
        <dbReference type="ARBA" id="ARBA00012771"/>
    </source>
</evidence>
<keyword evidence="2 7" id="KW-0489">Methyltransferase</keyword>
<dbReference type="RefSeq" id="WP_099336839.1">
    <property type="nucleotide sequence ID" value="NZ_MKGN01000010.1"/>
</dbReference>
<comment type="catalytic activity">
    <reaction evidence="5">
        <text>L-glutaminyl-[peptide chain release factor] + S-adenosyl-L-methionine = N(5)-methyl-L-glutaminyl-[peptide chain release factor] + S-adenosyl-L-homocysteine + H(+)</text>
        <dbReference type="Rhea" id="RHEA:42896"/>
        <dbReference type="Rhea" id="RHEA-COMP:10271"/>
        <dbReference type="Rhea" id="RHEA-COMP:10272"/>
        <dbReference type="ChEBI" id="CHEBI:15378"/>
        <dbReference type="ChEBI" id="CHEBI:30011"/>
        <dbReference type="ChEBI" id="CHEBI:57856"/>
        <dbReference type="ChEBI" id="CHEBI:59789"/>
        <dbReference type="ChEBI" id="CHEBI:61891"/>
        <dbReference type="EC" id="2.1.1.297"/>
    </reaction>
</comment>
<name>A0A2G0V6Z2_9PROT</name>
<dbReference type="NCBIfam" id="TIGR00536">
    <property type="entry name" value="hemK_fam"/>
    <property type="match status" value="1"/>
</dbReference>
<evidence type="ECO:0000256" key="2">
    <source>
        <dbReference type="ARBA" id="ARBA00022603"/>
    </source>
</evidence>
<dbReference type="PANTHER" id="PTHR18895:SF74">
    <property type="entry name" value="MTRF1L RELEASE FACTOR GLUTAMINE METHYLTRANSFERASE"/>
    <property type="match status" value="1"/>
</dbReference>
<dbReference type="CDD" id="cd02440">
    <property type="entry name" value="AdoMet_MTases"/>
    <property type="match status" value="1"/>
</dbReference>
<dbReference type="EMBL" id="MKGN01000010">
    <property type="protein sequence ID" value="PHN16296.1"/>
    <property type="molecule type" value="Genomic_DNA"/>
</dbReference>
<dbReference type="Pfam" id="PF05175">
    <property type="entry name" value="MTS"/>
    <property type="match status" value="1"/>
</dbReference>
<evidence type="ECO:0000313" key="9">
    <source>
        <dbReference type="Proteomes" id="UP000222818"/>
    </source>
</evidence>
<dbReference type="OrthoDB" id="9800643at2"/>
<keyword evidence="3 7" id="KW-0808">Transferase</keyword>
<dbReference type="PANTHER" id="PTHR18895">
    <property type="entry name" value="HEMK METHYLTRANSFERASE"/>
    <property type="match status" value="1"/>
</dbReference>
<dbReference type="InterPro" id="IPR002052">
    <property type="entry name" value="DNA_methylase_N6_adenine_CS"/>
</dbReference>